<reference evidence="2" key="1">
    <citation type="journal article" date="2014" name="Int. J. Syst. Evol. Microbiol.">
        <title>Complete genome sequence of Corynebacterium casei LMG S-19264T (=DSM 44701T), isolated from a smear-ripened cheese.</title>
        <authorList>
            <consortium name="US DOE Joint Genome Institute (JGI-PGF)"/>
            <person name="Walter F."/>
            <person name="Albersmeier A."/>
            <person name="Kalinowski J."/>
            <person name="Ruckert C."/>
        </authorList>
    </citation>
    <scope>NUCLEOTIDE SEQUENCE</scope>
    <source>
        <strain evidence="2">CGMCC 1.12698</strain>
    </source>
</reference>
<evidence type="ECO:0000313" key="2">
    <source>
        <dbReference type="EMBL" id="GGE85702.1"/>
    </source>
</evidence>
<gene>
    <name evidence="2" type="ORF">GCM10007140_38850</name>
</gene>
<organism evidence="2 3">
    <name type="scientific">Priestia taiwanensis</name>
    <dbReference type="NCBI Taxonomy" id="1347902"/>
    <lineage>
        <taxon>Bacteria</taxon>
        <taxon>Bacillati</taxon>
        <taxon>Bacillota</taxon>
        <taxon>Bacilli</taxon>
        <taxon>Bacillales</taxon>
        <taxon>Bacillaceae</taxon>
        <taxon>Priestia</taxon>
    </lineage>
</organism>
<sequence length="59" mass="6732">MTIVGYLFWGICLLAIALGFFMQKKWGTKAPVKNSENILDEEIARNTHNSPNSNDHPWI</sequence>
<keyword evidence="1" id="KW-0472">Membrane</keyword>
<comment type="caution">
    <text evidence="2">The sequence shown here is derived from an EMBL/GenBank/DDBJ whole genome shotgun (WGS) entry which is preliminary data.</text>
</comment>
<dbReference type="EMBL" id="BMFK01000011">
    <property type="protein sequence ID" value="GGE85702.1"/>
    <property type="molecule type" value="Genomic_DNA"/>
</dbReference>
<proteinExistence type="predicted"/>
<evidence type="ECO:0000313" key="3">
    <source>
        <dbReference type="Proteomes" id="UP000605259"/>
    </source>
</evidence>
<protein>
    <submittedName>
        <fullName evidence="2">Uncharacterized protein</fullName>
    </submittedName>
</protein>
<keyword evidence="1" id="KW-1133">Transmembrane helix</keyword>
<reference evidence="2" key="2">
    <citation type="submission" date="2020-09" db="EMBL/GenBank/DDBJ databases">
        <authorList>
            <person name="Sun Q."/>
            <person name="Zhou Y."/>
        </authorList>
    </citation>
    <scope>NUCLEOTIDE SEQUENCE</scope>
    <source>
        <strain evidence="2">CGMCC 1.12698</strain>
    </source>
</reference>
<feature type="transmembrane region" description="Helical" evidence="1">
    <location>
        <begin position="6"/>
        <end position="23"/>
    </location>
</feature>
<keyword evidence="1" id="KW-0812">Transmembrane</keyword>
<evidence type="ECO:0000256" key="1">
    <source>
        <dbReference type="SAM" id="Phobius"/>
    </source>
</evidence>
<dbReference type="AlphaFoldDB" id="A0A917AZH5"/>
<keyword evidence="3" id="KW-1185">Reference proteome</keyword>
<accession>A0A917AZH5</accession>
<dbReference type="RefSeq" id="WP_188390175.1">
    <property type="nucleotide sequence ID" value="NZ_BMFK01000011.1"/>
</dbReference>
<dbReference type="Proteomes" id="UP000605259">
    <property type="component" value="Unassembled WGS sequence"/>
</dbReference>
<name>A0A917AZH5_9BACI</name>